<dbReference type="EMBL" id="SLWM01000021">
    <property type="protein sequence ID" value="TCO13973.1"/>
    <property type="molecule type" value="Genomic_DNA"/>
</dbReference>
<dbReference type="InterPro" id="IPR011009">
    <property type="entry name" value="Kinase-like_dom_sf"/>
</dbReference>
<evidence type="ECO:0000313" key="2">
    <source>
        <dbReference type="EMBL" id="TCO13973.1"/>
    </source>
</evidence>
<comment type="caution">
    <text evidence="2">The sequence shown here is derived from an EMBL/GenBank/DDBJ whole genome shotgun (WGS) entry which is preliminary data.</text>
</comment>
<accession>A0ABY2BAZ0</accession>
<gene>
    <name evidence="2" type="ORF">EV644_12153</name>
</gene>
<dbReference type="RefSeq" id="WP_241999239.1">
    <property type="nucleotide sequence ID" value="NZ_SLWM01000021.1"/>
</dbReference>
<dbReference type="Pfam" id="PF01636">
    <property type="entry name" value="APH"/>
    <property type="match status" value="1"/>
</dbReference>
<dbReference type="InterPro" id="IPR002575">
    <property type="entry name" value="Aminoglycoside_PTrfase"/>
</dbReference>
<evidence type="ECO:0000313" key="3">
    <source>
        <dbReference type="Proteomes" id="UP000295818"/>
    </source>
</evidence>
<evidence type="ECO:0000259" key="1">
    <source>
        <dbReference type="Pfam" id="PF01636"/>
    </source>
</evidence>
<dbReference type="Gene3D" id="3.90.1200.10">
    <property type="match status" value="1"/>
</dbReference>
<sequence>MISTIAAEALTSLGRDAPDEQTLAGLVRTITGHPEAEPISARVDPVDYSIGTPSTEALLRVFGTAELPDGTFVDWSCFVKKLQSVRHSPIIQFVPEQLRENFIQNMPWQLEVAVHRSDIASVLPDGLRLPALYSINEHGDDRATLWMENVVQAPGCWPLERFERAANLLGRLSARRQPHLVTPFLPRDDISTPGIGLRYYTNGRVMMAALPALADDQTWKHPMLATAVCNAGDHGLRDELLDLGQRLPAVLDALDALPQCYQHGDASPQNLLVPIGKQDEFVVIDWGFDCPQAVGFDLGQLLIGLAHAGELEAEELPAIHEVILSAFMEGLAAEGMVVPEEQVRYGYLGSLLARATFTALPLEQLGKVNESDLELFEQRVRLTRTLVNLVSTIN</sequence>
<dbReference type="Proteomes" id="UP000295818">
    <property type="component" value="Unassembled WGS sequence"/>
</dbReference>
<protein>
    <submittedName>
        <fullName evidence="2">Phosphotransferase family enzyme</fullName>
    </submittedName>
</protein>
<dbReference type="SUPFAM" id="SSF56112">
    <property type="entry name" value="Protein kinase-like (PK-like)"/>
    <property type="match status" value="1"/>
</dbReference>
<reference evidence="2 3" key="1">
    <citation type="journal article" date="2015" name="Stand. Genomic Sci.">
        <title>Genomic Encyclopedia of Bacterial and Archaeal Type Strains, Phase III: the genomes of soil and plant-associated and newly described type strains.</title>
        <authorList>
            <person name="Whitman W.B."/>
            <person name="Woyke T."/>
            <person name="Klenk H.P."/>
            <person name="Zhou Y."/>
            <person name="Lilburn T.G."/>
            <person name="Beck B.J."/>
            <person name="De Vos P."/>
            <person name="Vandamme P."/>
            <person name="Eisen J.A."/>
            <person name="Garrity G."/>
            <person name="Hugenholtz P."/>
            <person name="Kyrpides N.C."/>
        </authorList>
    </citation>
    <scope>NUCLEOTIDE SEQUENCE [LARGE SCALE GENOMIC DNA]</scope>
    <source>
        <strain evidence="2 3">VKM Ac-2538</strain>
    </source>
</reference>
<keyword evidence="3" id="KW-1185">Reference proteome</keyword>
<name>A0ABY2BAZ0_9ACTN</name>
<organism evidence="2 3">
    <name type="scientific">Kribbella orskensis</name>
    <dbReference type="NCBI Taxonomy" id="2512216"/>
    <lineage>
        <taxon>Bacteria</taxon>
        <taxon>Bacillati</taxon>
        <taxon>Actinomycetota</taxon>
        <taxon>Actinomycetes</taxon>
        <taxon>Propionibacteriales</taxon>
        <taxon>Kribbellaceae</taxon>
        <taxon>Kribbella</taxon>
    </lineage>
</organism>
<proteinExistence type="predicted"/>
<feature type="domain" description="Aminoglycoside phosphotransferase" evidence="1">
    <location>
        <begin position="233"/>
        <end position="303"/>
    </location>
</feature>